<dbReference type="OMA" id="CIMEIFN"/>
<feature type="chain" id="PRO_5032352475" description="Prolamin-like domain-containing protein" evidence="2">
    <location>
        <begin position="28"/>
        <end position="284"/>
    </location>
</feature>
<dbReference type="GO" id="GO:2000008">
    <property type="term" value="P:regulation of protein localization to cell surface"/>
    <property type="evidence" value="ECO:0007669"/>
    <property type="project" value="TreeGrafter"/>
</dbReference>
<dbReference type="GO" id="GO:0009567">
    <property type="term" value="P:double fertilization forming a zygote and endosperm"/>
    <property type="evidence" value="ECO:0007669"/>
    <property type="project" value="TreeGrafter"/>
</dbReference>
<dbReference type="AlphaFoldDB" id="A0A834YPL0"/>
<evidence type="ECO:0000259" key="3">
    <source>
        <dbReference type="Pfam" id="PF05617"/>
    </source>
</evidence>
<dbReference type="GO" id="GO:0031982">
    <property type="term" value="C:vesicle"/>
    <property type="evidence" value="ECO:0007669"/>
    <property type="project" value="TreeGrafter"/>
</dbReference>
<reference evidence="4 5" key="1">
    <citation type="submission" date="2020-04" db="EMBL/GenBank/DDBJ databases">
        <title>Plant Genome Project.</title>
        <authorList>
            <person name="Zhang R.-G."/>
        </authorList>
    </citation>
    <scope>NUCLEOTIDE SEQUENCE [LARGE SCALE GENOMIC DNA]</scope>
    <source>
        <strain evidence="4">YNK0</strain>
        <tissue evidence="4">Leaf</tissue>
    </source>
</reference>
<evidence type="ECO:0000256" key="1">
    <source>
        <dbReference type="ARBA" id="ARBA00022729"/>
    </source>
</evidence>
<keyword evidence="5" id="KW-1185">Reference proteome</keyword>
<dbReference type="EMBL" id="JABCRI010000015">
    <property type="protein sequence ID" value="KAF8393119.1"/>
    <property type="molecule type" value="Genomic_DNA"/>
</dbReference>
<organism evidence="4 5">
    <name type="scientific">Tetracentron sinense</name>
    <name type="common">Spur-leaf</name>
    <dbReference type="NCBI Taxonomy" id="13715"/>
    <lineage>
        <taxon>Eukaryota</taxon>
        <taxon>Viridiplantae</taxon>
        <taxon>Streptophyta</taxon>
        <taxon>Embryophyta</taxon>
        <taxon>Tracheophyta</taxon>
        <taxon>Spermatophyta</taxon>
        <taxon>Magnoliopsida</taxon>
        <taxon>Trochodendrales</taxon>
        <taxon>Trochodendraceae</taxon>
        <taxon>Tetracentron</taxon>
    </lineage>
</organism>
<protein>
    <recommendedName>
        <fullName evidence="3">Prolamin-like domain-containing protein</fullName>
    </recommendedName>
</protein>
<feature type="domain" description="Prolamin-like" evidence="3">
    <location>
        <begin position="201"/>
        <end position="262"/>
    </location>
</feature>
<feature type="signal peptide" evidence="2">
    <location>
        <begin position="1"/>
        <end position="27"/>
    </location>
</feature>
<dbReference type="GO" id="GO:0080155">
    <property type="term" value="P:regulation of double fertilization forming a zygote and endosperm"/>
    <property type="evidence" value="ECO:0007669"/>
    <property type="project" value="TreeGrafter"/>
</dbReference>
<comment type="caution">
    <text evidence="4">The sequence shown here is derived from an EMBL/GenBank/DDBJ whole genome shotgun (WGS) entry which is preliminary data.</text>
</comment>
<dbReference type="GO" id="GO:0005576">
    <property type="term" value="C:extracellular region"/>
    <property type="evidence" value="ECO:0007669"/>
    <property type="project" value="TreeGrafter"/>
</dbReference>
<evidence type="ECO:0000313" key="4">
    <source>
        <dbReference type="EMBL" id="KAF8393119.1"/>
    </source>
</evidence>
<dbReference type="InterPro" id="IPR008502">
    <property type="entry name" value="Prolamin-like"/>
</dbReference>
<dbReference type="PANTHER" id="PTHR31181:SF67">
    <property type="entry name" value="PROLAMIN-LIKE PROTEIN (DUF1278)"/>
    <property type="match status" value="1"/>
</dbReference>
<feature type="domain" description="Prolamin-like" evidence="3">
    <location>
        <begin position="47"/>
        <end position="108"/>
    </location>
</feature>
<sequence length="284" mass="31129">MVRRTRELSSLLLVVACMAMFVAFGKANIEPSYDQVDLFGLDPEIGQCLASLQTIEGCVEEVLTSFLSNQVGFIGPKYCQAITKIGENCWPKIFPLNPLFPPLLKDYCARLAAPGPTQRISSRKITITTNVLFVGAPTHKSRDKEICDSNAMVTMVRRTRELSSLLLVVACMAMFVAYGKANIEPSYDQVDLFGLDPEIGQCLASLQTIEGCVEEVLTSFLSNQVGLIGPKCCQAITKIGGNCWPKIFPLNPLFPPLLKDYCARLAAPGPTQRISSRKITITTK</sequence>
<keyword evidence="1 2" id="KW-0732">Signal</keyword>
<name>A0A834YPL0_TETSI</name>
<evidence type="ECO:0000256" key="2">
    <source>
        <dbReference type="SAM" id="SignalP"/>
    </source>
</evidence>
<evidence type="ECO:0000313" key="5">
    <source>
        <dbReference type="Proteomes" id="UP000655225"/>
    </source>
</evidence>
<dbReference type="PANTHER" id="PTHR31181">
    <property type="entry name" value="EGG CELL-SECRETED PROTEIN 1.4"/>
    <property type="match status" value="1"/>
</dbReference>
<dbReference type="Pfam" id="PF05617">
    <property type="entry name" value="Prolamin_like"/>
    <property type="match status" value="2"/>
</dbReference>
<accession>A0A834YPL0</accession>
<proteinExistence type="predicted"/>
<gene>
    <name evidence="4" type="ORF">HHK36_021360</name>
</gene>
<dbReference type="Proteomes" id="UP000655225">
    <property type="component" value="Unassembled WGS sequence"/>
</dbReference>